<feature type="compositionally biased region" description="Basic and acidic residues" evidence="1">
    <location>
        <begin position="874"/>
        <end position="883"/>
    </location>
</feature>
<proteinExistence type="predicted"/>
<name>A0A381F5X5_9FLAO</name>
<evidence type="ECO:0000313" key="3">
    <source>
        <dbReference type="EMBL" id="SUX41971.1"/>
    </source>
</evidence>
<reference evidence="2 4" key="1">
    <citation type="submission" date="2017-01" db="EMBL/GenBank/DDBJ databases">
        <authorList>
            <person name="Varghese N."/>
            <person name="Submissions S."/>
        </authorList>
    </citation>
    <scope>NUCLEOTIDE SEQUENCE [LARGE SCALE GENOMIC DNA]</scope>
    <source>
        <strain evidence="2 4">ATCC 27950</strain>
    </source>
</reference>
<dbReference type="Proteomes" id="UP000255231">
    <property type="component" value="Unassembled WGS sequence"/>
</dbReference>
<sequence length="902" mass="101456">MMKKPWVKKLLIGLGIIFGLVLLANFGLNIWLKTQLPNYIKKNTDYKVSYKSLDVDLGTGNIFASGITVNNKDPQNINVIGLQGTIDTLKISRFGIYDALFNKTISSSDLLLSKPNLNIILAKPVDKKTGKKPNPVNFENIRINKGTINIFKHTKQKFVGVDQLDLYVENLQMTEESVENKLPVVFDRYSIRGRDFFFQPDDIYTIKIDKITTANGQMSVENFQLTPLISFEQFKKSYPKKTQMYQFSIPKMNFKDIVLKKNKVSLANANFQNPFVKIYTTGVSAIKKAEKKRNFELNLDDIQLSNAKIQVLKPNDTDLFFAEDLSVNINKLEFSKESSQEVIPVLYKDFKIAGKGIHYNDQQNISVESFNLNPKGGQIKNMVAKPGNSPKMVMDFKTNLIQFNINDFKFVDKKLNLDVKDLLIDGINGKITAGNAVPKKKIAVKGIEFPILVGKISLKNSNITYESDKQPLTFNALNATVNQLELVENATKNGMAVKIKDYALTTKNFIYTTKFYKMNVGALAVTKNKIEVDQFAMTPLVSRAQFIRMIPVESDLYDIKVKQISAQGSWDFFSANKFINASNVTINSANANIFRSKIPADDPKEKPLYSKLLRSIKMPMYIANLNLKNSVLEYEEDTPKSDGPGKLIFTNFNMNVKNLNSAKMKGKSTQVAIKINCDFMETSPLSVNWGFNTADLGDRFSISGKLINIPARALNSFIVPYLSVSATGTIQEMLFDFKGNPKGIGGAFNLKHKDLKISILDKESKEKKGFLSAVANVFIKTDSDKLPESVIVEGVERDPTKSFFNMFWKGIEDGLKKTLIGINIDKTKKTVEGAVNTVKDVKGSVKDVKNSVKQAKQDISKELATPKTNTDTPTEEKKTETSKEKKELFKKIFKKKEKPETE</sequence>
<dbReference type="EMBL" id="FTMF01000009">
    <property type="protein sequence ID" value="SIQ87436.1"/>
    <property type="molecule type" value="Genomic_DNA"/>
</dbReference>
<dbReference type="RefSeq" id="WP_228421394.1">
    <property type="nucleotide sequence ID" value="NZ_CP033929.1"/>
</dbReference>
<dbReference type="GeneID" id="303672244"/>
<evidence type="ECO:0000313" key="5">
    <source>
        <dbReference type="Proteomes" id="UP000255231"/>
    </source>
</evidence>
<evidence type="ECO:0000313" key="4">
    <source>
        <dbReference type="Proteomes" id="UP000185725"/>
    </source>
</evidence>
<feature type="region of interest" description="Disordered" evidence="1">
    <location>
        <begin position="856"/>
        <end position="883"/>
    </location>
</feature>
<organism evidence="3 5">
    <name type="scientific">Chryseobacterium indoltheticum</name>
    <dbReference type="NCBI Taxonomy" id="254"/>
    <lineage>
        <taxon>Bacteria</taxon>
        <taxon>Pseudomonadati</taxon>
        <taxon>Bacteroidota</taxon>
        <taxon>Flavobacteriia</taxon>
        <taxon>Flavobacteriales</taxon>
        <taxon>Weeksellaceae</taxon>
        <taxon>Chryseobacterium group</taxon>
        <taxon>Chryseobacterium</taxon>
    </lineage>
</organism>
<reference evidence="3 5" key="2">
    <citation type="submission" date="2018-06" db="EMBL/GenBank/DDBJ databases">
        <authorList>
            <consortium name="Pathogen Informatics"/>
            <person name="Doyle S."/>
        </authorList>
    </citation>
    <scope>NUCLEOTIDE SEQUENCE [LARGE SCALE GENOMIC DNA]</scope>
    <source>
        <strain evidence="3 5">NCTC13560</strain>
    </source>
</reference>
<keyword evidence="4" id="KW-1185">Reference proteome</keyword>
<dbReference type="AlphaFoldDB" id="A0A381F5X5"/>
<protein>
    <recommendedName>
        <fullName evidence="6">DUF748 domain-containing protein</fullName>
    </recommendedName>
</protein>
<gene>
    <name evidence="3" type="ORF">NCTC13560_00783</name>
    <name evidence="2" type="ORF">SAMN05421682_109154</name>
</gene>
<evidence type="ECO:0000256" key="1">
    <source>
        <dbReference type="SAM" id="MobiDB-lite"/>
    </source>
</evidence>
<evidence type="ECO:0000313" key="2">
    <source>
        <dbReference type="EMBL" id="SIQ87436.1"/>
    </source>
</evidence>
<dbReference type="Proteomes" id="UP000185725">
    <property type="component" value="Unassembled WGS sequence"/>
</dbReference>
<dbReference type="EMBL" id="UFVS01000001">
    <property type="protein sequence ID" value="SUX41971.1"/>
    <property type="molecule type" value="Genomic_DNA"/>
</dbReference>
<evidence type="ECO:0008006" key="6">
    <source>
        <dbReference type="Google" id="ProtNLM"/>
    </source>
</evidence>
<accession>A0A381F5X5</accession>